<dbReference type="Pfam" id="PF20149">
    <property type="entry name" value="DUF6532"/>
    <property type="match status" value="1"/>
</dbReference>
<evidence type="ECO:0000256" key="1">
    <source>
        <dbReference type="SAM" id="MobiDB-lite"/>
    </source>
</evidence>
<feature type="compositionally biased region" description="Low complexity" evidence="1">
    <location>
        <begin position="35"/>
        <end position="57"/>
    </location>
</feature>
<feature type="region of interest" description="Disordered" evidence="1">
    <location>
        <begin position="98"/>
        <end position="141"/>
    </location>
</feature>
<dbReference type="OrthoDB" id="2790754at2759"/>
<feature type="compositionally biased region" description="Acidic residues" evidence="1">
    <location>
        <begin position="130"/>
        <end position="141"/>
    </location>
</feature>
<evidence type="ECO:0000313" key="4">
    <source>
        <dbReference type="Proteomes" id="UP000305948"/>
    </source>
</evidence>
<feature type="region of interest" description="Disordered" evidence="1">
    <location>
        <begin position="553"/>
        <end position="579"/>
    </location>
</feature>
<dbReference type="EMBL" id="ML213507">
    <property type="protein sequence ID" value="TFK53474.1"/>
    <property type="molecule type" value="Genomic_DNA"/>
</dbReference>
<evidence type="ECO:0000259" key="2">
    <source>
        <dbReference type="Pfam" id="PF20149"/>
    </source>
</evidence>
<dbReference type="Proteomes" id="UP000305948">
    <property type="component" value="Unassembled WGS sequence"/>
</dbReference>
<name>A0A5C3N700_9AGAM</name>
<dbReference type="AlphaFoldDB" id="A0A5C3N700"/>
<keyword evidence="4" id="KW-1185">Reference proteome</keyword>
<sequence>MAAPGSKASRKPSRPAPRKKGAGMKAPAVRMPTPSGASGRAASASALNGSSMSPSSSTLNVPKALTEEERRVLLSIANHVPNLAELLKKSKVQNEAEKIANIRKRSSDILAQESDETGGVHGKKKSRQDGDDDEASNILDDEEQDIALTFKHRGKKNGRAIILDDSDEEGDVSDAQAGYECNDDVGAVGADFAEGEGDDAEKAENREEDGVTVIGDDSVIGVNKELIKEAEFVIEEEAEHAIAKRCRGRKPNPTLGTLDVGPVRDLADQGHKIIQSLICADHAFPLQRKRTVDKALSEAASWSPQTTTLWAKLCSDPLLAEQRSHVADYVWKGAASVCGHVKDKVHGVVGLYQVPGGLGPGNIEAIKGRVAWLIEEKKFRFTFGGLNVESKTFDALQPLGHPALETIIQSQWFASSKSDGARYPARFRNIPAPVWALAMTALEAALADWQMGQYSRVKFAEERWRKSYKTNLAYVNSIMKNSPTWYQNFSREVYDRVCYNGNIAVEFEDDEELDGIVNFDALEALAVGPISLNATNTPISNVASAGGPLDSAGGGSGVGVGGRSIGGLEGTGSDDAAQG</sequence>
<dbReference type="STRING" id="5364.A0A5C3N700"/>
<proteinExistence type="predicted"/>
<gene>
    <name evidence="3" type="ORF">OE88DRAFT_1733394</name>
</gene>
<feature type="compositionally biased region" description="Basic residues" evidence="1">
    <location>
        <begin position="8"/>
        <end position="22"/>
    </location>
</feature>
<protein>
    <recommendedName>
        <fullName evidence="2">DUF6532 domain-containing protein</fullName>
    </recommendedName>
</protein>
<reference evidence="3 4" key="1">
    <citation type="journal article" date="2019" name="Nat. Ecol. Evol.">
        <title>Megaphylogeny resolves global patterns of mushroom evolution.</title>
        <authorList>
            <person name="Varga T."/>
            <person name="Krizsan K."/>
            <person name="Foldi C."/>
            <person name="Dima B."/>
            <person name="Sanchez-Garcia M."/>
            <person name="Sanchez-Ramirez S."/>
            <person name="Szollosi G.J."/>
            <person name="Szarkandi J.G."/>
            <person name="Papp V."/>
            <person name="Albert L."/>
            <person name="Andreopoulos W."/>
            <person name="Angelini C."/>
            <person name="Antonin V."/>
            <person name="Barry K.W."/>
            <person name="Bougher N.L."/>
            <person name="Buchanan P."/>
            <person name="Buyck B."/>
            <person name="Bense V."/>
            <person name="Catcheside P."/>
            <person name="Chovatia M."/>
            <person name="Cooper J."/>
            <person name="Damon W."/>
            <person name="Desjardin D."/>
            <person name="Finy P."/>
            <person name="Geml J."/>
            <person name="Haridas S."/>
            <person name="Hughes K."/>
            <person name="Justo A."/>
            <person name="Karasinski D."/>
            <person name="Kautmanova I."/>
            <person name="Kiss B."/>
            <person name="Kocsube S."/>
            <person name="Kotiranta H."/>
            <person name="LaButti K.M."/>
            <person name="Lechner B.E."/>
            <person name="Liimatainen K."/>
            <person name="Lipzen A."/>
            <person name="Lukacs Z."/>
            <person name="Mihaltcheva S."/>
            <person name="Morgado L.N."/>
            <person name="Niskanen T."/>
            <person name="Noordeloos M.E."/>
            <person name="Ohm R.A."/>
            <person name="Ortiz-Santana B."/>
            <person name="Ovrebo C."/>
            <person name="Racz N."/>
            <person name="Riley R."/>
            <person name="Savchenko A."/>
            <person name="Shiryaev A."/>
            <person name="Soop K."/>
            <person name="Spirin V."/>
            <person name="Szebenyi C."/>
            <person name="Tomsovsky M."/>
            <person name="Tulloss R.E."/>
            <person name="Uehling J."/>
            <person name="Grigoriev I.V."/>
            <person name="Vagvolgyi C."/>
            <person name="Papp T."/>
            <person name="Martin F.M."/>
            <person name="Miettinen O."/>
            <person name="Hibbett D.S."/>
            <person name="Nagy L.G."/>
        </authorList>
    </citation>
    <scope>NUCLEOTIDE SEQUENCE [LARGE SCALE GENOMIC DNA]</scope>
    <source>
        <strain evidence="3 4">OMC1185</strain>
    </source>
</reference>
<feature type="domain" description="DUF6532" evidence="2">
    <location>
        <begin position="272"/>
        <end position="476"/>
    </location>
</feature>
<feature type="region of interest" description="Disordered" evidence="1">
    <location>
        <begin position="1"/>
        <end position="63"/>
    </location>
</feature>
<organism evidence="3 4">
    <name type="scientific">Heliocybe sulcata</name>
    <dbReference type="NCBI Taxonomy" id="5364"/>
    <lineage>
        <taxon>Eukaryota</taxon>
        <taxon>Fungi</taxon>
        <taxon>Dikarya</taxon>
        <taxon>Basidiomycota</taxon>
        <taxon>Agaricomycotina</taxon>
        <taxon>Agaricomycetes</taxon>
        <taxon>Gloeophyllales</taxon>
        <taxon>Gloeophyllaceae</taxon>
        <taxon>Heliocybe</taxon>
    </lineage>
</organism>
<accession>A0A5C3N700</accession>
<dbReference type="InterPro" id="IPR045341">
    <property type="entry name" value="DUF6532"/>
</dbReference>
<evidence type="ECO:0000313" key="3">
    <source>
        <dbReference type="EMBL" id="TFK53474.1"/>
    </source>
</evidence>
<feature type="compositionally biased region" description="Gly residues" evidence="1">
    <location>
        <begin position="553"/>
        <end position="570"/>
    </location>
</feature>